<reference evidence="1" key="1">
    <citation type="submission" date="2021-11" db="EMBL/GenBank/DDBJ databases">
        <title>Genome sequence of Xylella taiwanensis PLS432.</title>
        <authorList>
            <person name="Weng L.-W."/>
            <person name="Su C.-C."/>
            <person name="Tsai C.-W."/>
            <person name="Kuo C.-H."/>
        </authorList>
    </citation>
    <scope>NUCLEOTIDE SEQUENCE</scope>
    <source>
        <strain evidence="1">PLS432</strain>
    </source>
</reference>
<evidence type="ECO:0000313" key="1">
    <source>
        <dbReference type="EMBL" id="MCD8473025.1"/>
    </source>
</evidence>
<dbReference type="Proteomes" id="UP001430701">
    <property type="component" value="Unassembled WGS sequence"/>
</dbReference>
<name>A0ABS8TVU6_9GAMM</name>
<evidence type="ECO:0008006" key="3">
    <source>
        <dbReference type="Google" id="ProtNLM"/>
    </source>
</evidence>
<accession>A0ABS8TVU6</accession>
<protein>
    <recommendedName>
        <fullName evidence="3">Transposase</fullName>
    </recommendedName>
</protein>
<evidence type="ECO:0000313" key="2">
    <source>
        <dbReference type="Proteomes" id="UP001430701"/>
    </source>
</evidence>
<organism evidence="1 2">
    <name type="scientific">Xylella taiwanensis</name>
    <dbReference type="NCBI Taxonomy" id="1444770"/>
    <lineage>
        <taxon>Bacteria</taxon>
        <taxon>Pseudomonadati</taxon>
        <taxon>Pseudomonadota</taxon>
        <taxon>Gammaproteobacteria</taxon>
        <taxon>Lysobacterales</taxon>
        <taxon>Lysobacteraceae</taxon>
        <taxon>Xylella</taxon>
    </lineage>
</organism>
<keyword evidence="2" id="KW-1185">Reference proteome</keyword>
<gene>
    <name evidence="1" type="ORF">LPH55_06000</name>
</gene>
<proteinExistence type="predicted"/>
<sequence length="49" mass="5566">MLPLLLQMICFAPEADVKAVSGQIMIWMNVRWMLRSIRGDVLVSPPPKL</sequence>
<comment type="caution">
    <text evidence="1">The sequence shown here is derived from an EMBL/GenBank/DDBJ whole genome shotgun (WGS) entry which is preliminary data.</text>
</comment>
<dbReference type="EMBL" id="JAJPPU010000002">
    <property type="protein sequence ID" value="MCD8473025.1"/>
    <property type="molecule type" value="Genomic_DNA"/>
</dbReference>
<dbReference type="RefSeq" id="WP_232120176.1">
    <property type="nucleotide sequence ID" value="NZ_JAJPPU010000002.1"/>
</dbReference>